<evidence type="ECO:0000256" key="6">
    <source>
        <dbReference type="SAM" id="Phobius"/>
    </source>
</evidence>
<evidence type="ECO:0000256" key="3">
    <source>
        <dbReference type="ARBA" id="ARBA00022679"/>
    </source>
</evidence>
<dbReference type="PROSITE" id="PS50404">
    <property type="entry name" value="GST_NTER"/>
    <property type="match status" value="1"/>
</dbReference>
<dbReference type="PROSITE" id="PS50405">
    <property type="entry name" value="GST_CTER"/>
    <property type="match status" value="1"/>
</dbReference>
<protein>
    <recommendedName>
        <fullName evidence="2">glutathione transferase</fullName>
        <ecNumber evidence="2">2.5.1.18</ecNumber>
    </recommendedName>
</protein>
<keyword evidence="6" id="KW-1133">Transmembrane helix</keyword>
<keyword evidence="3" id="KW-0808">Transferase</keyword>
<dbReference type="InterPro" id="IPR050213">
    <property type="entry name" value="GST_superfamily"/>
</dbReference>
<comment type="similarity">
    <text evidence="4">Belongs to the GST superfamily. Sigma family.</text>
</comment>
<dbReference type="SFLD" id="SFLDS00019">
    <property type="entry name" value="Glutathione_Transferase_(cytos"/>
    <property type="match status" value="1"/>
</dbReference>
<evidence type="ECO:0000256" key="4">
    <source>
        <dbReference type="ARBA" id="ARBA00038317"/>
    </source>
</evidence>
<feature type="transmembrane region" description="Helical" evidence="6">
    <location>
        <begin position="27"/>
        <end position="45"/>
    </location>
</feature>
<comment type="caution">
    <text evidence="9">The sequence shown here is derived from an EMBL/GenBank/DDBJ whole genome shotgun (WGS) entry which is preliminary data.</text>
</comment>
<name>A0A921YY06_MANSE</name>
<dbReference type="Pfam" id="PF14497">
    <property type="entry name" value="GST_C_3"/>
    <property type="match status" value="1"/>
</dbReference>
<dbReference type="InterPro" id="IPR004046">
    <property type="entry name" value="GST_C"/>
</dbReference>
<dbReference type="PANTHER" id="PTHR11571">
    <property type="entry name" value="GLUTATHIONE S-TRANSFERASE"/>
    <property type="match status" value="1"/>
</dbReference>
<comment type="catalytic activity">
    <reaction evidence="5">
        <text>RX + glutathione = an S-substituted glutathione + a halide anion + H(+)</text>
        <dbReference type="Rhea" id="RHEA:16437"/>
        <dbReference type="ChEBI" id="CHEBI:15378"/>
        <dbReference type="ChEBI" id="CHEBI:16042"/>
        <dbReference type="ChEBI" id="CHEBI:17792"/>
        <dbReference type="ChEBI" id="CHEBI:57925"/>
        <dbReference type="ChEBI" id="CHEBI:90779"/>
        <dbReference type="EC" id="2.5.1.18"/>
    </reaction>
</comment>
<proteinExistence type="inferred from homology"/>
<dbReference type="InterPro" id="IPR004045">
    <property type="entry name" value="Glutathione_S-Trfase_N"/>
</dbReference>
<evidence type="ECO:0000259" key="8">
    <source>
        <dbReference type="PROSITE" id="PS50405"/>
    </source>
</evidence>
<feature type="domain" description="GST C-terminal" evidence="8">
    <location>
        <begin position="135"/>
        <end position="258"/>
    </location>
</feature>
<dbReference type="GO" id="GO:0004364">
    <property type="term" value="F:glutathione transferase activity"/>
    <property type="evidence" value="ECO:0007669"/>
    <property type="project" value="UniProtKB-EC"/>
</dbReference>
<comment type="subunit">
    <text evidence="1">Homodimer.</text>
</comment>
<dbReference type="GO" id="GO:0006749">
    <property type="term" value="P:glutathione metabolic process"/>
    <property type="evidence" value="ECO:0007669"/>
    <property type="project" value="TreeGrafter"/>
</dbReference>
<sequence>MLKYSDSRVNIYRMATPPAGRGAARGGYIYIISAGFGVVALVSGHSRRFEHYIKMPKVSVYYFQLKSLGESLRMLLAYGGQEFEDIRIEFANFSEFKPETPFGQLPMLVIDGKKYAQSSAIARYLGRKYGLAGKDIEEDFEIDQVVDLFTDLRLAGSAIMYEKDEAVREKKFAELAKTKFPFYLQKLEEILTKNNGFLALGRLTWADFVFVGYFDCLKMLLRTSDLEEKYPIFKKPIETVVNIPKVKAFIDSAPKSEI</sequence>
<dbReference type="SFLD" id="SFLDG00363">
    <property type="entry name" value="AMPS_(cytGST):_Alpha-__Mu-__Pi"/>
    <property type="match status" value="1"/>
</dbReference>
<dbReference type="PANTHER" id="PTHR11571:SF224">
    <property type="entry name" value="HEMATOPOIETIC PROSTAGLANDIN D SYNTHASE"/>
    <property type="match status" value="1"/>
</dbReference>
<reference evidence="9" key="2">
    <citation type="submission" date="2020-12" db="EMBL/GenBank/DDBJ databases">
        <authorList>
            <person name="Kanost M."/>
        </authorList>
    </citation>
    <scope>NUCLEOTIDE SEQUENCE</scope>
</reference>
<dbReference type="CDD" id="cd03192">
    <property type="entry name" value="GST_C_Sigma_like"/>
    <property type="match status" value="1"/>
</dbReference>
<accession>A0A921YY06</accession>
<evidence type="ECO:0000256" key="5">
    <source>
        <dbReference type="ARBA" id="ARBA00047960"/>
    </source>
</evidence>
<dbReference type="InterPro" id="IPR040079">
    <property type="entry name" value="Glutathione_S-Trfase"/>
</dbReference>
<dbReference type="CDD" id="cd03039">
    <property type="entry name" value="GST_N_Sigma_like"/>
    <property type="match status" value="1"/>
</dbReference>
<evidence type="ECO:0000313" key="9">
    <source>
        <dbReference type="EMBL" id="KAG6447458.1"/>
    </source>
</evidence>
<keyword evidence="6" id="KW-0472">Membrane</keyword>
<gene>
    <name evidence="9" type="ORF">O3G_MSEX004989</name>
</gene>
<reference evidence="9" key="1">
    <citation type="journal article" date="2016" name="Insect Biochem. Mol. Biol.">
        <title>Multifaceted biological insights from a draft genome sequence of the tobacco hornworm moth, Manduca sexta.</title>
        <authorList>
            <person name="Kanost M.R."/>
            <person name="Arrese E.L."/>
            <person name="Cao X."/>
            <person name="Chen Y.R."/>
            <person name="Chellapilla S."/>
            <person name="Goldsmith M.R."/>
            <person name="Grosse-Wilde E."/>
            <person name="Heckel D.G."/>
            <person name="Herndon N."/>
            <person name="Jiang H."/>
            <person name="Papanicolaou A."/>
            <person name="Qu J."/>
            <person name="Soulages J.L."/>
            <person name="Vogel H."/>
            <person name="Walters J."/>
            <person name="Waterhouse R.M."/>
            <person name="Ahn S.J."/>
            <person name="Almeida F.C."/>
            <person name="An C."/>
            <person name="Aqrawi P."/>
            <person name="Bretschneider A."/>
            <person name="Bryant W.B."/>
            <person name="Bucks S."/>
            <person name="Chao H."/>
            <person name="Chevignon G."/>
            <person name="Christen J.M."/>
            <person name="Clarke D.F."/>
            <person name="Dittmer N.T."/>
            <person name="Ferguson L.C.F."/>
            <person name="Garavelou S."/>
            <person name="Gordon K.H.J."/>
            <person name="Gunaratna R.T."/>
            <person name="Han Y."/>
            <person name="Hauser F."/>
            <person name="He Y."/>
            <person name="Heidel-Fischer H."/>
            <person name="Hirsh A."/>
            <person name="Hu Y."/>
            <person name="Jiang H."/>
            <person name="Kalra D."/>
            <person name="Klinner C."/>
            <person name="Konig C."/>
            <person name="Kovar C."/>
            <person name="Kroll A.R."/>
            <person name="Kuwar S.S."/>
            <person name="Lee S.L."/>
            <person name="Lehman R."/>
            <person name="Li K."/>
            <person name="Li Z."/>
            <person name="Liang H."/>
            <person name="Lovelace S."/>
            <person name="Lu Z."/>
            <person name="Mansfield J.H."/>
            <person name="McCulloch K.J."/>
            <person name="Mathew T."/>
            <person name="Morton B."/>
            <person name="Muzny D.M."/>
            <person name="Neunemann D."/>
            <person name="Ongeri F."/>
            <person name="Pauchet Y."/>
            <person name="Pu L.L."/>
            <person name="Pyrousis I."/>
            <person name="Rao X.J."/>
            <person name="Redding A."/>
            <person name="Roesel C."/>
            <person name="Sanchez-Gracia A."/>
            <person name="Schaack S."/>
            <person name="Shukla A."/>
            <person name="Tetreau G."/>
            <person name="Wang Y."/>
            <person name="Xiong G.H."/>
            <person name="Traut W."/>
            <person name="Walsh T.K."/>
            <person name="Worley K.C."/>
            <person name="Wu D."/>
            <person name="Wu W."/>
            <person name="Wu Y.Q."/>
            <person name="Zhang X."/>
            <person name="Zou Z."/>
            <person name="Zucker H."/>
            <person name="Briscoe A.D."/>
            <person name="Burmester T."/>
            <person name="Clem R.J."/>
            <person name="Feyereisen R."/>
            <person name="Grimmelikhuijzen C.J.P."/>
            <person name="Hamodrakas S.J."/>
            <person name="Hansson B.S."/>
            <person name="Huguet E."/>
            <person name="Jermiin L.S."/>
            <person name="Lan Q."/>
            <person name="Lehman H.K."/>
            <person name="Lorenzen M."/>
            <person name="Merzendorfer H."/>
            <person name="Michalopoulos I."/>
            <person name="Morton D.B."/>
            <person name="Muthukrishnan S."/>
            <person name="Oakeshott J.G."/>
            <person name="Palmer W."/>
            <person name="Park Y."/>
            <person name="Passarelli A.L."/>
            <person name="Rozas J."/>
            <person name="Schwartz L.M."/>
            <person name="Smith W."/>
            <person name="Southgate A."/>
            <person name="Vilcinskas A."/>
            <person name="Vogt R."/>
            <person name="Wang P."/>
            <person name="Werren J."/>
            <person name="Yu X.Q."/>
            <person name="Zhou J.J."/>
            <person name="Brown S.J."/>
            <person name="Scherer S.E."/>
            <person name="Richards S."/>
            <person name="Blissard G.W."/>
        </authorList>
    </citation>
    <scope>NUCLEOTIDE SEQUENCE</scope>
</reference>
<dbReference type="EC" id="2.5.1.18" evidence="2"/>
<dbReference type="Pfam" id="PF02798">
    <property type="entry name" value="GST_N"/>
    <property type="match status" value="1"/>
</dbReference>
<dbReference type="InterPro" id="IPR010987">
    <property type="entry name" value="Glutathione-S-Trfase_C-like"/>
</dbReference>
<keyword evidence="6" id="KW-0812">Transmembrane</keyword>
<evidence type="ECO:0000256" key="2">
    <source>
        <dbReference type="ARBA" id="ARBA00012452"/>
    </source>
</evidence>
<organism evidence="9 10">
    <name type="scientific">Manduca sexta</name>
    <name type="common">Tobacco hawkmoth</name>
    <name type="synonym">Tobacco hornworm</name>
    <dbReference type="NCBI Taxonomy" id="7130"/>
    <lineage>
        <taxon>Eukaryota</taxon>
        <taxon>Metazoa</taxon>
        <taxon>Ecdysozoa</taxon>
        <taxon>Arthropoda</taxon>
        <taxon>Hexapoda</taxon>
        <taxon>Insecta</taxon>
        <taxon>Pterygota</taxon>
        <taxon>Neoptera</taxon>
        <taxon>Endopterygota</taxon>
        <taxon>Lepidoptera</taxon>
        <taxon>Glossata</taxon>
        <taxon>Ditrysia</taxon>
        <taxon>Bombycoidea</taxon>
        <taxon>Sphingidae</taxon>
        <taxon>Sphinginae</taxon>
        <taxon>Sphingini</taxon>
        <taxon>Manduca</taxon>
    </lineage>
</organism>
<dbReference type="SFLD" id="SFLDG01205">
    <property type="entry name" value="AMPS.1"/>
    <property type="match status" value="1"/>
</dbReference>
<dbReference type="FunFam" id="1.20.1050.10:FF:000030">
    <property type="entry name" value="Glutathione S-transferase S1"/>
    <property type="match status" value="1"/>
</dbReference>
<keyword evidence="10" id="KW-1185">Reference proteome</keyword>
<evidence type="ECO:0000313" key="10">
    <source>
        <dbReference type="Proteomes" id="UP000791440"/>
    </source>
</evidence>
<dbReference type="EMBL" id="JH668345">
    <property type="protein sequence ID" value="KAG6447458.1"/>
    <property type="molecule type" value="Genomic_DNA"/>
</dbReference>
<dbReference type="Proteomes" id="UP000791440">
    <property type="component" value="Unassembled WGS sequence"/>
</dbReference>
<evidence type="ECO:0000259" key="7">
    <source>
        <dbReference type="PROSITE" id="PS50404"/>
    </source>
</evidence>
<feature type="domain" description="GST N-terminal" evidence="7">
    <location>
        <begin position="56"/>
        <end position="133"/>
    </location>
</feature>
<dbReference type="AlphaFoldDB" id="A0A921YY06"/>
<evidence type="ECO:0000256" key="1">
    <source>
        <dbReference type="ARBA" id="ARBA00011738"/>
    </source>
</evidence>